<dbReference type="RefSeq" id="WP_108857033.1">
    <property type="nucleotide sequence ID" value="NZ_OMOI01000001.1"/>
</dbReference>
<gene>
    <name evidence="2" type="ORF">ALP8811_02096</name>
</gene>
<dbReference type="Proteomes" id="UP000244911">
    <property type="component" value="Unassembled WGS sequence"/>
</dbReference>
<accession>A0A2R8AMI6</accession>
<feature type="transmembrane region" description="Helical" evidence="1">
    <location>
        <begin position="66"/>
        <end position="83"/>
    </location>
</feature>
<evidence type="ECO:0000313" key="3">
    <source>
        <dbReference type="Proteomes" id="UP000244911"/>
    </source>
</evidence>
<protein>
    <submittedName>
        <fullName evidence="2">Uncharacterized protein</fullName>
    </submittedName>
</protein>
<sequence length="123" mass="13580">MYKTKTNWIYVVAIPMIALGIMMFKGAVDQQTLFPLKRDAFSAGLLYSGLIVVFSALVFDSKNIASAWVVNAIALLLLSITAVDMSGFDGLADFWADAGLKTYGYLIFLGFVIRIALYYDKSE</sequence>
<keyword evidence="1" id="KW-0472">Membrane</keyword>
<name>A0A2R8AMI6_9RHOB</name>
<keyword evidence="1" id="KW-0812">Transmembrane</keyword>
<feature type="transmembrane region" description="Helical" evidence="1">
    <location>
        <begin position="40"/>
        <end position="59"/>
    </location>
</feature>
<proteinExistence type="predicted"/>
<keyword evidence="1" id="KW-1133">Transmembrane helix</keyword>
<dbReference type="EMBL" id="OMOI01000001">
    <property type="protein sequence ID" value="SPF77074.1"/>
    <property type="molecule type" value="Genomic_DNA"/>
</dbReference>
<evidence type="ECO:0000313" key="2">
    <source>
        <dbReference type="EMBL" id="SPF77074.1"/>
    </source>
</evidence>
<feature type="transmembrane region" description="Helical" evidence="1">
    <location>
        <begin position="103"/>
        <end position="119"/>
    </location>
</feature>
<feature type="transmembrane region" description="Helical" evidence="1">
    <location>
        <begin position="7"/>
        <end position="28"/>
    </location>
</feature>
<evidence type="ECO:0000256" key="1">
    <source>
        <dbReference type="SAM" id="Phobius"/>
    </source>
</evidence>
<dbReference type="AlphaFoldDB" id="A0A2R8AMI6"/>
<keyword evidence="3" id="KW-1185">Reference proteome</keyword>
<organism evidence="2 3">
    <name type="scientific">Aliiroseovarius pelagivivens</name>
    <dbReference type="NCBI Taxonomy" id="1639690"/>
    <lineage>
        <taxon>Bacteria</taxon>
        <taxon>Pseudomonadati</taxon>
        <taxon>Pseudomonadota</taxon>
        <taxon>Alphaproteobacteria</taxon>
        <taxon>Rhodobacterales</taxon>
        <taxon>Paracoccaceae</taxon>
        <taxon>Aliiroseovarius</taxon>
    </lineage>
</organism>
<reference evidence="2 3" key="1">
    <citation type="submission" date="2018-03" db="EMBL/GenBank/DDBJ databases">
        <authorList>
            <person name="Keele B.F."/>
        </authorList>
    </citation>
    <scope>NUCLEOTIDE SEQUENCE [LARGE SCALE GENOMIC DNA]</scope>
    <source>
        <strain evidence="2 3">CECT 8811</strain>
    </source>
</reference>